<reference evidence="1 2" key="1">
    <citation type="submission" date="2020-07" db="EMBL/GenBank/DDBJ databases">
        <authorList>
            <person name="Feng H."/>
        </authorList>
    </citation>
    <scope>NUCLEOTIDE SEQUENCE [LARGE SCALE GENOMIC DNA]</scope>
    <source>
        <strain evidence="2">s-10</strain>
    </source>
</reference>
<evidence type="ECO:0008006" key="3">
    <source>
        <dbReference type="Google" id="ProtNLM"/>
    </source>
</evidence>
<dbReference type="AlphaFoldDB" id="A0A7W1WNB1"/>
<dbReference type="EMBL" id="JACEIQ010000001">
    <property type="protein sequence ID" value="MBA4493041.1"/>
    <property type="molecule type" value="Genomic_DNA"/>
</dbReference>
<evidence type="ECO:0000313" key="1">
    <source>
        <dbReference type="EMBL" id="MBA4493041.1"/>
    </source>
</evidence>
<proteinExistence type="predicted"/>
<keyword evidence="2" id="KW-1185">Reference proteome</keyword>
<protein>
    <recommendedName>
        <fullName evidence="3">Arabinan endo-1,5-alpha-L-arabinosidase</fullName>
    </recommendedName>
</protein>
<organism evidence="1 2">
    <name type="scientific">Paenactinomyces guangxiensis</name>
    <dbReference type="NCBI Taxonomy" id="1490290"/>
    <lineage>
        <taxon>Bacteria</taxon>
        <taxon>Bacillati</taxon>
        <taxon>Bacillota</taxon>
        <taxon>Bacilli</taxon>
        <taxon>Bacillales</taxon>
        <taxon>Thermoactinomycetaceae</taxon>
        <taxon>Paenactinomyces</taxon>
    </lineage>
</organism>
<evidence type="ECO:0000313" key="2">
    <source>
        <dbReference type="Proteomes" id="UP000535491"/>
    </source>
</evidence>
<dbReference type="InterPro" id="IPR023296">
    <property type="entry name" value="Glyco_hydro_beta-prop_sf"/>
</dbReference>
<gene>
    <name evidence="1" type="ORF">H1191_01760</name>
</gene>
<sequence length="61" mass="7039">MPDNKGHMIGPGGASVYQNGSKYYLVYHYYDSRDNGYPNLQIRKINWTSDSWFTLDPPIVP</sequence>
<dbReference type="RefSeq" id="WP_181750259.1">
    <property type="nucleotide sequence ID" value="NZ_JACEIQ010000001.1"/>
</dbReference>
<dbReference type="Proteomes" id="UP000535491">
    <property type="component" value="Unassembled WGS sequence"/>
</dbReference>
<dbReference type="SUPFAM" id="SSF75005">
    <property type="entry name" value="Arabinanase/levansucrase/invertase"/>
    <property type="match status" value="1"/>
</dbReference>
<dbReference type="Gene3D" id="2.115.10.20">
    <property type="entry name" value="Glycosyl hydrolase domain, family 43"/>
    <property type="match status" value="1"/>
</dbReference>
<comment type="caution">
    <text evidence="1">The sequence shown here is derived from an EMBL/GenBank/DDBJ whole genome shotgun (WGS) entry which is preliminary data.</text>
</comment>
<name>A0A7W1WNB1_9BACL</name>
<accession>A0A7W1WNB1</accession>